<evidence type="ECO:0000313" key="1">
    <source>
        <dbReference type="EMBL" id="CAF1934055.1"/>
    </source>
</evidence>
<gene>
    <name evidence="1" type="ORF">DARMORV10_C05P50280.1</name>
</gene>
<protein>
    <submittedName>
        <fullName evidence="1">(rape) hypothetical protein</fullName>
    </submittedName>
</protein>
<proteinExistence type="predicted"/>
<name>A0A816LL05_BRANA</name>
<accession>A0A816LL05</accession>
<sequence length="156" mass="17735">MSISRSLGLENNRTSAPCRKLSRKRVLGKFIATSCPYDGGVDRRNDAVVAVEEAATSECGGRGRSGDWRVWWPWKKRQRWWHVRNGDGGGRERSGDGGGMKETATVVAAEERVVSESETAVIFYRKMKQIWKIKHANLSKRDSRNRREAEDVKKKN</sequence>
<organism evidence="1">
    <name type="scientific">Brassica napus</name>
    <name type="common">Rape</name>
    <dbReference type="NCBI Taxonomy" id="3708"/>
    <lineage>
        <taxon>Eukaryota</taxon>
        <taxon>Viridiplantae</taxon>
        <taxon>Streptophyta</taxon>
        <taxon>Embryophyta</taxon>
        <taxon>Tracheophyta</taxon>
        <taxon>Spermatophyta</taxon>
        <taxon>Magnoliopsida</taxon>
        <taxon>eudicotyledons</taxon>
        <taxon>Gunneridae</taxon>
        <taxon>Pentapetalae</taxon>
        <taxon>rosids</taxon>
        <taxon>malvids</taxon>
        <taxon>Brassicales</taxon>
        <taxon>Brassicaceae</taxon>
        <taxon>Brassiceae</taxon>
        <taxon>Brassica</taxon>
    </lineage>
</organism>
<dbReference type="EMBL" id="HG994369">
    <property type="protein sequence ID" value="CAF1934055.1"/>
    <property type="molecule type" value="Genomic_DNA"/>
</dbReference>
<reference evidence="1" key="1">
    <citation type="submission" date="2021-01" db="EMBL/GenBank/DDBJ databases">
        <authorList>
            <consortium name="Genoscope - CEA"/>
            <person name="William W."/>
        </authorList>
    </citation>
    <scope>NUCLEOTIDE SEQUENCE</scope>
</reference>
<dbReference type="Proteomes" id="UP001295469">
    <property type="component" value="Chromosome C05"/>
</dbReference>
<dbReference type="AlphaFoldDB" id="A0A816LL05"/>